<organism evidence="2 3">
    <name type="scientific">Sphingobacterium bambusae</name>
    <dbReference type="NCBI Taxonomy" id="662858"/>
    <lineage>
        <taxon>Bacteria</taxon>
        <taxon>Pseudomonadati</taxon>
        <taxon>Bacteroidota</taxon>
        <taxon>Sphingobacteriia</taxon>
        <taxon>Sphingobacteriales</taxon>
        <taxon>Sphingobacteriaceae</taxon>
        <taxon>Sphingobacterium</taxon>
    </lineage>
</organism>
<dbReference type="EMBL" id="JBHUPB010000010">
    <property type="protein sequence ID" value="MFD2968749.1"/>
    <property type="molecule type" value="Genomic_DNA"/>
</dbReference>
<feature type="signal peptide" evidence="1">
    <location>
        <begin position="1"/>
        <end position="22"/>
    </location>
</feature>
<keyword evidence="3" id="KW-1185">Reference proteome</keyword>
<keyword evidence="1" id="KW-0732">Signal</keyword>
<reference evidence="3" key="1">
    <citation type="journal article" date="2019" name="Int. J. Syst. Evol. Microbiol.">
        <title>The Global Catalogue of Microorganisms (GCM) 10K type strain sequencing project: providing services to taxonomists for standard genome sequencing and annotation.</title>
        <authorList>
            <consortium name="The Broad Institute Genomics Platform"/>
            <consortium name="The Broad Institute Genome Sequencing Center for Infectious Disease"/>
            <person name="Wu L."/>
            <person name="Ma J."/>
        </authorList>
    </citation>
    <scope>NUCLEOTIDE SEQUENCE [LARGE SCALE GENOMIC DNA]</scope>
    <source>
        <strain evidence="3">KCTC 22814</strain>
    </source>
</reference>
<comment type="caution">
    <text evidence="2">The sequence shown here is derived from an EMBL/GenBank/DDBJ whole genome shotgun (WGS) entry which is preliminary data.</text>
</comment>
<dbReference type="InterPro" id="IPR032183">
    <property type="entry name" value="PKD-like"/>
</dbReference>
<protein>
    <submittedName>
        <fullName evidence="2">PKD-like family lipoprotein</fullName>
    </submittedName>
</protein>
<dbReference type="Proteomes" id="UP001597525">
    <property type="component" value="Unassembled WGS sequence"/>
</dbReference>
<evidence type="ECO:0000313" key="2">
    <source>
        <dbReference type="EMBL" id="MFD2968749.1"/>
    </source>
</evidence>
<accession>A0ABW6BJN6</accession>
<gene>
    <name evidence="2" type="ORF">ACFS7Y_15215</name>
</gene>
<proteinExistence type="predicted"/>
<dbReference type="PROSITE" id="PS51257">
    <property type="entry name" value="PROKAR_LIPOPROTEIN"/>
    <property type="match status" value="1"/>
</dbReference>
<evidence type="ECO:0000313" key="3">
    <source>
        <dbReference type="Proteomes" id="UP001597525"/>
    </source>
</evidence>
<dbReference type="RefSeq" id="WP_320184983.1">
    <property type="nucleotide sequence ID" value="NZ_CP138332.1"/>
</dbReference>
<sequence>MKILIIKLVACCLIFISAASCFKDKGNYDYSSLGDTVQIALSSTVYNVVLNESVLHIEPSIVYSGNESDLSYEWQIWSKDEFKYIPMQQGKVLNYQVGGNAIMPTAAAYNIRLAVENKNRARDEKNMDANRQYSRIITVVAESSREYLGLMVLHGDGTSSDVGIIDHPLFAKTSMTFAGNEIISNLYSSFNGGNRIRGRGIKVTRVGQREDFGTYTVGSSNVYIITDQVGLRTKYENLENTNLSYSALMTNPSDASGKLQAFERMGALTSNPGVALIDEGRLFYGLMYGPMVGNNFSYHAAPFVQLIRKGSVGFIAFDQLSRSFIYSAPSTSSFLLNKFPSSESTTQNFSLTDTKADLLHLELRTVNSSTIAVMKGAGADEFFLLDLNLYTNELGKVLQGKYSLSTLPEINAIRFYAFGGGANVNYCASNNKLYRFSYVNGITANQITDYGNEEITMMKIVKYENPEGSGMNPTDNYQYSNSLLIVSTKNPQGAGKIYAYRYDINNGALLTPTIFAGDGTVGKTFGEIYDVDIKTAAVKVSSGGGWGGGW</sequence>
<name>A0ABW6BJN6_9SPHI</name>
<feature type="chain" id="PRO_5046244527" evidence="1">
    <location>
        <begin position="23"/>
        <end position="550"/>
    </location>
</feature>
<dbReference type="Pfam" id="PF16407">
    <property type="entry name" value="PKD_2"/>
    <property type="match status" value="1"/>
</dbReference>
<evidence type="ECO:0000256" key="1">
    <source>
        <dbReference type="SAM" id="SignalP"/>
    </source>
</evidence>